<evidence type="ECO:0000256" key="3">
    <source>
        <dbReference type="SAM" id="MobiDB-lite"/>
    </source>
</evidence>
<evidence type="ECO:0000256" key="1">
    <source>
        <dbReference type="ARBA" id="ARBA00023157"/>
    </source>
</evidence>
<dbReference type="EMBL" id="FN654278">
    <property type="protein sequence ID" value="CBY30554.1"/>
    <property type="molecule type" value="Genomic_DNA"/>
</dbReference>
<reference evidence="6" key="1">
    <citation type="journal article" date="2010" name="Science">
        <title>Plasticity of animal genome architecture unmasked by rapid evolution of a pelagic tunicate.</title>
        <authorList>
            <person name="Denoeud F."/>
            <person name="Henriet S."/>
            <person name="Mungpakdee S."/>
            <person name="Aury J.M."/>
            <person name="Da Silva C."/>
            <person name="Brinkmann H."/>
            <person name="Mikhaleva J."/>
            <person name="Olsen L.C."/>
            <person name="Jubin C."/>
            <person name="Canestro C."/>
            <person name="Bouquet J.M."/>
            <person name="Danks G."/>
            <person name="Poulain J."/>
            <person name="Campsteijn C."/>
            <person name="Adamski M."/>
            <person name="Cross I."/>
            <person name="Yadetie F."/>
            <person name="Muffato M."/>
            <person name="Louis A."/>
            <person name="Butcher S."/>
            <person name="Tsagkogeorga G."/>
            <person name="Konrad A."/>
            <person name="Singh S."/>
            <person name="Jensen M.F."/>
            <person name="Cong E.H."/>
            <person name="Eikeseth-Otteraa H."/>
            <person name="Noel B."/>
            <person name="Anthouard V."/>
            <person name="Porcel B.M."/>
            <person name="Kachouri-Lafond R."/>
            <person name="Nishino A."/>
            <person name="Ugolini M."/>
            <person name="Chourrout P."/>
            <person name="Nishida H."/>
            <person name="Aasland R."/>
            <person name="Huzurbazar S."/>
            <person name="Westhof E."/>
            <person name="Delsuc F."/>
            <person name="Lehrach H."/>
            <person name="Reinhardt R."/>
            <person name="Weissenbach J."/>
            <person name="Roy S.W."/>
            <person name="Artiguenave F."/>
            <person name="Postlethwait J.H."/>
            <person name="Manak J.R."/>
            <person name="Thompson E.M."/>
            <person name="Jaillon O."/>
            <person name="Du Pasquier L."/>
            <person name="Boudinot P."/>
            <person name="Liberles D.A."/>
            <person name="Volff J.N."/>
            <person name="Philippe H."/>
            <person name="Lenhard B."/>
            <person name="Roest Crollius H."/>
            <person name="Wincker P."/>
            <person name="Chourrout D."/>
        </authorList>
    </citation>
    <scope>NUCLEOTIDE SEQUENCE [LARGE SCALE GENOMIC DNA]</scope>
</reference>
<keyword evidence="4" id="KW-0732">Signal</keyword>
<feature type="domain" description="CUB" evidence="5">
    <location>
        <begin position="31"/>
        <end position="139"/>
    </location>
</feature>
<proteinExistence type="predicted"/>
<dbReference type="InterPro" id="IPR035914">
    <property type="entry name" value="Sperma_CUB_dom_sf"/>
</dbReference>
<sequence>MKIFCCLFALASAAPAKTSSFVDDDETSIMCGGIITDNGIITSPGFDDQGHYFNNLNCSWEVNIAGVSGFMIIPEVFEVEHDDNMPRAAGESMKCELDSLSINWQEKNELNIGDDSGPDEFNYKFCSSDIEEVGSYTTEAYESGKQTQKPWHTFSFDWSTTVAPNGKIKESSSNNLKRRAQEDKQEIPSSYGINRTYIGDFIAPVQIKVSSATIKFTTDSSVVLRGFKLRIEKGEPEKRK</sequence>
<keyword evidence="1 2" id="KW-1015">Disulfide bond</keyword>
<dbReference type="AlphaFoldDB" id="E4Y4F6"/>
<feature type="chain" id="PRO_5003193667" description="CUB domain-containing protein" evidence="4">
    <location>
        <begin position="21"/>
        <end position="240"/>
    </location>
</feature>
<dbReference type="InterPro" id="IPR000859">
    <property type="entry name" value="CUB_dom"/>
</dbReference>
<feature type="signal peptide" evidence="4">
    <location>
        <begin position="1"/>
        <end position="20"/>
    </location>
</feature>
<evidence type="ECO:0000259" key="5">
    <source>
        <dbReference type="PROSITE" id="PS01180"/>
    </source>
</evidence>
<dbReference type="Gene3D" id="2.60.120.290">
    <property type="entry name" value="Spermadhesin, CUB domain"/>
    <property type="match status" value="1"/>
</dbReference>
<dbReference type="Proteomes" id="UP000011014">
    <property type="component" value="Unassembled WGS sequence"/>
</dbReference>
<feature type="region of interest" description="Disordered" evidence="3">
    <location>
        <begin position="167"/>
        <end position="187"/>
    </location>
</feature>
<dbReference type="SUPFAM" id="SSF49854">
    <property type="entry name" value="Spermadhesin, CUB domain"/>
    <property type="match status" value="1"/>
</dbReference>
<name>E4Y4F6_OIKDI</name>
<evidence type="ECO:0000313" key="6">
    <source>
        <dbReference type="EMBL" id="CBY30554.1"/>
    </source>
</evidence>
<evidence type="ECO:0000256" key="2">
    <source>
        <dbReference type="PROSITE-ProRule" id="PRU00059"/>
    </source>
</evidence>
<protein>
    <recommendedName>
        <fullName evidence="5">CUB domain-containing protein</fullName>
    </recommendedName>
</protein>
<accession>E4Y4F6</accession>
<dbReference type="SMART" id="SM00042">
    <property type="entry name" value="CUB"/>
    <property type="match status" value="1"/>
</dbReference>
<organism evidence="6">
    <name type="scientific">Oikopleura dioica</name>
    <name type="common">Tunicate</name>
    <dbReference type="NCBI Taxonomy" id="34765"/>
    <lineage>
        <taxon>Eukaryota</taxon>
        <taxon>Metazoa</taxon>
        <taxon>Chordata</taxon>
        <taxon>Tunicata</taxon>
        <taxon>Appendicularia</taxon>
        <taxon>Copelata</taxon>
        <taxon>Oikopleuridae</taxon>
        <taxon>Oikopleura</taxon>
    </lineage>
</organism>
<feature type="disulfide bond" evidence="2">
    <location>
        <begin position="31"/>
        <end position="58"/>
    </location>
</feature>
<evidence type="ECO:0000256" key="4">
    <source>
        <dbReference type="SAM" id="SignalP"/>
    </source>
</evidence>
<gene>
    <name evidence="6" type="ORF">GSOID_T00018426001</name>
</gene>
<dbReference type="PROSITE" id="PS01180">
    <property type="entry name" value="CUB"/>
    <property type="match status" value="1"/>
</dbReference>
<comment type="caution">
    <text evidence="2">Lacks conserved residue(s) required for the propagation of feature annotation.</text>
</comment>